<evidence type="ECO:0000313" key="2">
    <source>
        <dbReference type="Proteomes" id="UP000256869"/>
    </source>
</evidence>
<dbReference type="EMBL" id="QRDY01000004">
    <property type="protein sequence ID" value="RED63251.1"/>
    <property type="molecule type" value="Genomic_DNA"/>
</dbReference>
<organism evidence="1 2">
    <name type="scientific">Cohnella lupini</name>
    <dbReference type="NCBI Taxonomy" id="1294267"/>
    <lineage>
        <taxon>Bacteria</taxon>
        <taxon>Bacillati</taxon>
        <taxon>Bacillota</taxon>
        <taxon>Bacilli</taxon>
        <taxon>Bacillales</taxon>
        <taxon>Paenibacillaceae</taxon>
        <taxon>Cohnella</taxon>
    </lineage>
</organism>
<proteinExistence type="predicted"/>
<accession>A0A3D9INF5</accession>
<dbReference type="Proteomes" id="UP000256869">
    <property type="component" value="Unassembled WGS sequence"/>
</dbReference>
<protein>
    <submittedName>
        <fullName evidence="1">Uncharacterized protein</fullName>
    </submittedName>
</protein>
<dbReference type="RefSeq" id="WP_245987516.1">
    <property type="nucleotide sequence ID" value="NZ_QRDY01000004.1"/>
</dbReference>
<keyword evidence="2" id="KW-1185">Reference proteome</keyword>
<evidence type="ECO:0000313" key="1">
    <source>
        <dbReference type="EMBL" id="RED63251.1"/>
    </source>
</evidence>
<comment type="caution">
    <text evidence="1">The sequence shown here is derived from an EMBL/GenBank/DDBJ whole genome shotgun (WGS) entry which is preliminary data.</text>
</comment>
<reference evidence="1 2" key="1">
    <citation type="submission" date="2018-07" db="EMBL/GenBank/DDBJ databases">
        <title>Genomic Encyclopedia of Type Strains, Phase III (KMG-III): the genomes of soil and plant-associated and newly described type strains.</title>
        <authorList>
            <person name="Whitman W."/>
        </authorList>
    </citation>
    <scope>NUCLEOTIDE SEQUENCE [LARGE SCALE GENOMIC DNA]</scope>
    <source>
        <strain evidence="1 2">CECT 8236</strain>
    </source>
</reference>
<gene>
    <name evidence="1" type="ORF">DFP95_104245</name>
</gene>
<name>A0A3D9INF5_9BACL</name>
<sequence length="223" mass="25796">MPMSEANPYWDTVLRVAPLLYMDRLEPFKPIRVGVTVFEASAPSLSFDRNIIVQRDTIRMVIEYAIYWDYDIQHVYDLEHVWIYVDHDGEIASCEVSFHGRYLIGLLRDRSNLSADKRVRLFVQPGKHAMSPLEEVFRLLPNVESCCQEEAGVDGVLEPSMFKGQFKSGDDIDDRAETLLRSFSFQPTFDYVPHKWASDDFVSWDELRVEIPVRMRAVVASLA</sequence>
<dbReference type="AlphaFoldDB" id="A0A3D9INF5"/>